<keyword evidence="1" id="KW-0472">Membrane</keyword>
<gene>
    <name evidence="2" type="ORF">FN924_08640</name>
</gene>
<dbReference type="EMBL" id="CP041666">
    <property type="protein sequence ID" value="QDP40235.1"/>
    <property type="molecule type" value="Genomic_DNA"/>
</dbReference>
<evidence type="ECO:0000313" key="3">
    <source>
        <dbReference type="Proteomes" id="UP000315215"/>
    </source>
</evidence>
<dbReference type="OrthoDB" id="2716638at2"/>
<sequence length="215" mass="24062">MKERRLFWLSIIICIVTVITIGIISIGGFKSSSDSLATVEANLNSNYSRTFQDLGIGMAQDFHLTLPHADKTWVKIWIDAYQNGKEYESNPVSALSYGMSPNQYEEGHMGVGVIKGEDGDQQLVLYAPNIKMKPIEIPIPMELTAGGYIANYAIGEEEIYLEEGETKVLAAQRTLKNAASIRDWNNQEDKQKMIEESETVLLLNIEVNKQMPDSN</sequence>
<protein>
    <submittedName>
        <fullName evidence="2">Uncharacterized protein</fullName>
    </submittedName>
</protein>
<proteinExistence type="predicted"/>
<evidence type="ECO:0000256" key="1">
    <source>
        <dbReference type="SAM" id="Phobius"/>
    </source>
</evidence>
<feature type="transmembrane region" description="Helical" evidence="1">
    <location>
        <begin position="7"/>
        <end position="29"/>
    </location>
</feature>
<dbReference type="RefSeq" id="WP_143893615.1">
    <property type="nucleotide sequence ID" value="NZ_CP041666.1"/>
</dbReference>
<dbReference type="Proteomes" id="UP000315215">
    <property type="component" value="Chromosome"/>
</dbReference>
<organism evidence="2 3">
    <name type="scientific">Radiobacillus deserti</name>
    <dbReference type="NCBI Taxonomy" id="2594883"/>
    <lineage>
        <taxon>Bacteria</taxon>
        <taxon>Bacillati</taxon>
        <taxon>Bacillota</taxon>
        <taxon>Bacilli</taxon>
        <taxon>Bacillales</taxon>
        <taxon>Bacillaceae</taxon>
        <taxon>Radiobacillus</taxon>
    </lineage>
</organism>
<dbReference type="AlphaFoldDB" id="A0A516KFQ1"/>
<accession>A0A516KFQ1</accession>
<keyword evidence="1" id="KW-1133">Transmembrane helix</keyword>
<reference evidence="2 3" key="1">
    <citation type="submission" date="2019-07" db="EMBL/GenBank/DDBJ databases">
        <authorList>
            <person name="Li J."/>
        </authorList>
    </citation>
    <scope>NUCLEOTIDE SEQUENCE [LARGE SCALE GENOMIC DNA]</scope>
    <source>
        <strain evidence="2 3">TKL69</strain>
    </source>
</reference>
<name>A0A516KFQ1_9BACI</name>
<keyword evidence="3" id="KW-1185">Reference proteome</keyword>
<dbReference type="KEGG" id="aqt:FN924_08640"/>
<keyword evidence="1" id="KW-0812">Transmembrane</keyword>
<evidence type="ECO:0000313" key="2">
    <source>
        <dbReference type="EMBL" id="QDP40235.1"/>
    </source>
</evidence>